<accession>A0A1J5QTC9</accession>
<comment type="subcellular location">
    <subcellularLocation>
        <location evidence="1">Cell membrane</location>
        <topology evidence="1">Multi-pass membrane protein</topology>
    </subcellularLocation>
</comment>
<protein>
    <submittedName>
        <fullName evidence="7">Putrescine importer PuuP</fullName>
    </submittedName>
</protein>
<evidence type="ECO:0000256" key="4">
    <source>
        <dbReference type="ARBA" id="ARBA00022989"/>
    </source>
</evidence>
<dbReference type="PANTHER" id="PTHR42770:SF7">
    <property type="entry name" value="MEMBRANE PROTEIN"/>
    <property type="match status" value="1"/>
</dbReference>
<feature type="transmembrane region" description="Helical" evidence="6">
    <location>
        <begin position="413"/>
        <end position="434"/>
    </location>
</feature>
<evidence type="ECO:0000256" key="2">
    <source>
        <dbReference type="ARBA" id="ARBA00022475"/>
    </source>
</evidence>
<keyword evidence="5 6" id="KW-0472">Membrane</keyword>
<dbReference type="EMBL" id="MLJW01000463">
    <property type="protein sequence ID" value="OIQ86720.1"/>
    <property type="molecule type" value="Genomic_DNA"/>
</dbReference>
<sequence>MLMEKFPKKTVAMTSEHTRLHDDALGVGESIIMGVAGTAPAFSIAATTATLVAAVGSLAPATLLYCGLIMFGVAFAYNQLNRIIPNAGASYAWVGTVFHPVLGFFAGWALLVASAVFMVSGTIPAATATLSLIRPELASDPAWVTFVAAGWLLAVSAVIVKGIKPTSYTQILMTSVEIGVLLLIVVASIIQYGAMPAHPVSLAWFSARAFTPQLFATGALTALFFFWGWDVTVNLNEETRNATHAPGRGALWSMVIVLLLFMAFAAVTLLVLSDREISQSSTNIVLAIADKLFPRPWSYLAVIAVMLSTIGTLETSILQFTRTMYAKGRDGALHPRYAILHKTWRTPWVATLVITGLGLVLLFLSSYFPSVNQIIKASVNAIGFQVAFYYGLAGFACAWHFRRQALHSAHDLLFLVLWPLASALFLFFIALYSIPTFDLTTNIVGLGGIAIGIVPLWLNRRAVRSGR</sequence>
<feature type="transmembrane region" description="Helical" evidence="6">
    <location>
        <begin position="172"/>
        <end position="190"/>
    </location>
</feature>
<keyword evidence="2" id="KW-1003">Cell membrane</keyword>
<evidence type="ECO:0000256" key="3">
    <source>
        <dbReference type="ARBA" id="ARBA00022692"/>
    </source>
</evidence>
<feature type="transmembrane region" description="Helical" evidence="6">
    <location>
        <begin position="62"/>
        <end position="80"/>
    </location>
</feature>
<feature type="transmembrane region" description="Helical" evidence="6">
    <location>
        <begin position="31"/>
        <end position="56"/>
    </location>
</feature>
<keyword evidence="3 6" id="KW-0812">Transmembrane</keyword>
<reference evidence="7" key="1">
    <citation type="submission" date="2016-10" db="EMBL/GenBank/DDBJ databases">
        <title>Sequence of Gallionella enrichment culture.</title>
        <authorList>
            <person name="Poehlein A."/>
            <person name="Muehling M."/>
            <person name="Daniel R."/>
        </authorList>
    </citation>
    <scope>NUCLEOTIDE SEQUENCE</scope>
</reference>
<feature type="transmembrane region" description="Helical" evidence="6">
    <location>
        <begin position="381"/>
        <end position="401"/>
    </location>
</feature>
<dbReference type="GO" id="GO:0022857">
    <property type="term" value="F:transmembrane transporter activity"/>
    <property type="evidence" value="ECO:0007669"/>
    <property type="project" value="InterPro"/>
</dbReference>
<feature type="transmembrane region" description="Helical" evidence="6">
    <location>
        <begin position="440"/>
        <end position="458"/>
    </location>
</feature>
<gene>
    <name evidence="7" type="primary">puuP_3</name>
    <name evidence="7" type="ORF">GALL_314280</name>
</gene>
<evidence type="ECO:0000256" key="5">
    <source>
        <dbReference type="ARBA" id="ARBA00023136"/>
    </source>
</evidence>
<feature type="transmembrane region" description="Helical" evidence="6">
    <location>
        <begin position="210"/>
        <end position="229"/>
    </location>
</feature>
<dbReference type="GO" id="GO:0005886">
    <property type="term" value="C:plasma membrane"/>
    <property type="evidence" value="ECO:0007669"/>
    <property type="project" value="UniProtKB-SubCell"/>
</dbReference>
<dbReference type="AlphaFoldDB" id="A0A1J5QTC9"/>
<comment type="caution">
    <text evidence="7">The sequence shown here is derived from an EMBL/GenBank/DDBJ whole genome shotgun (WGS) entry which is preliminary data.</text>
</comment>
<feature type="transmembrane region" description="Helical" evidence="6">
    <location>
        <begin position="348"/>
        <end position="369"/>
    </location>
</feature>
<feature type="transmembrane region" description="Helical" evidence="6">
    <location>
        <begin position="250"/>
        <end position="272"/>
    </location>
</feature>
<feature type="transmembrane region" description="Helical" evidence="6">
    <location>
        <begin position="101"/>
        <end position="123"/>
    </location>
</feature>
<dbReference type="Pfam" id="PF13520">
    <property type="entry name" value="AA_permease_2"/>
    <property type="match status" value="1"/>
</dbReference>
<evidence type="ECO:0000256" key="1">
    <source>
        <dbReference type="ARBA" id="ARBA00004651"/>
    </source>
</evidence>
<dbReference type="Gene3D" id="1.20.1740.10">
    <property type="entry name" value="Amino acid/polyamine transporter I"/>
    <property type="match status" value="1"/>
</dbReference>
<evidence type="ECO:0000313" key="7">
    <source>
        <dbReference type="EMBL" id="OIQ86720.1"/>
    </source>
</evidence>
<dbReference type="InterPro" id="IPR050367">
    <property type="entry name" value="APC_superfamily"/>
</dbReference>
<dbReference type="PIRSF" id="PIRSF006060">
    <property type="entry name" value="AA_transporter"/>
    <property type="match status" value="1"/>
</dbReference>
<feature type="transmembrane region" description="Helical" evidence="6">
    <location>
        <begin position="143"/>
        <end position="160"/>
    </location>
</feature>
<evidence type="ECO:0000256" key="6">
    <source>
        <dbReference type="SAM" id="Phobius"/>
    </source>
</evidence>
<organism evidence="7">
    <name type="scientific">mine drainage metagenome</name>
    <dbReference type="NCBI Taxonomy" id="410659"/>
    <lineage>
        <taxon>unclassified sequences</taxon>
        <taxon>metagenomes</taxon>
        <taxon>ecological metagenomes</taxon>
    </lineage>
</organism>
<feature type="transmembrane region" description="Helical" evidence="6">
    <location>
        <begin position="297"/>
        <end position="320"/>
    </location>
</feature>
<keyword evidence="4 6" id="KW-1133">Transmembrane helix</keyword>
<dbReference type="PANTHER" id="PTHR42770">
    <property type="entry name" value="AMINO ACID TRANSPORTER-RELATED"/>
    <property type="match status" value="1"/>
</dbReference>
<dbReference type="InterPro" id="IPR002293">
    <property type="entry name" value="AA/rel_permease1"/>
</dbReference>
<name>A0A1J5QTC9_9ZZZZ</name>
<proteinExistence type="predicted"/>